<dbReference type="Pfam" id="PF01040">
    <property type="entry name" value="UbiA"/>
    <property type="match status" value="1"/>
</dbReference>
<keyword evidence="6 7" id="KW-0472">Membrane</keyword>
<feature type="transmembrane region" description="Helical" evidence="7">
    <location>
        <begin position="266"/>
        <end position="285"/>
    </location>
</feature>
<feature type="transmembrane region" description="Helical" evidence="7">
    <location>
        <begin position="208"/>
        <end position="232"/>
    </location>
</feature>
<comment type="caution">
    <text evidence="8">The sequence shown here is derived from an EMBL/GenBank/DDBJ whole genome shotgun (WGS) entry which is preliminary data.</text>
</comment>
<comment type="subcellular location">
    <subcellularLocation>
        <location evidence="1">Plastid</location>
        <location evidence="1">Chloroplast membrane</location>
        <topology evidence="1">Multi-pass membrane protein</topology>
    </subcellularLocation>
</comment>
<keyword evidence="9" id="KW-1185">Reference proteome</keyword>
<dbReference type="Gene3D" id="1.10.357.140">
    <property type="entry name" value="UbiA prenyltransferase"/>
    <property type="match status" value="1"/>
</dbReference>
<evidence type="ECO:0000256" key="7">
    <source>
        <dbReference type="SAM" id="Phobius"/>
    </source>
</evidence>
<gene>
    <name evidence="8" type="ORF">CUMW_241380</name>
</gene>
<keyword evidence="4 7" id="KW-0812">Transmembrane</keyword>
<keyword evidence="5 7" id="KW-1133">Transmembrane helix</keyword>
<dbReference type="InterPro" id="IPR000537">
    <property type="entry name" value="UbiA_prenyltransferase"/>
</dbReference>
<evidence type="ECO:0000256" key="6">
    <source>
        <dbReference type="ARBA" id="ARBA00023136"/>
    </source>
</evidence>
<dbReference type="Proteomes" id="UP000236630">
    <property type="component" value="Unassembled WGS sequence"/>
</dbReference>
<evidence type="ECO:0000256" key="4">
    <source>
        <dbReference type="ARBA" id="ARBA00022692"/>
    </source>
</evidence>
<proteinExistence type="inferred from homology"/>
<evidence type="ECO:0000313" key="8">
    <source>
        <dbReference type="EMBL" id="GAY65478.1"/>
    </source>
</evidence>
<feature type="transmembrane region" description="Helical" evidence="7">
    <location>
        <begin position="297"/>
        <end position="319"/>
    </location>
</feature>
<dbReference type="GO" id="GO:0016765">
    <property type="term" value="F:transferase activity, transferring alkyl or aryl (other than methyl) groups"/>
    <property type="evidence" value="ECO:0007669"/>
    <property type="project" value="InterPro"/>
</dbReference>
<accession>A0A2H5QLH7</accession>
<feature type="transmembrane region" description="Helical" evidence="7">
    <location>
        <begin position="140"/>
        <end position="160"/>
    </location>
</feature>
<dbReference type="EMBL" id="BDQV01000485">
    <property type="protein sequence ID" value="GAY65478.1"/>
    <property type="molecule type" value="Genomic_DNA"/>
</dbReference>
<feature type="transmembrane region" description="Helical" evidence="7">
    <location>
        <begin position="166"/>
        <end position="187"/>
    </location>
</feature>
<dbReference type="InterPro" id="IPR044878">
    <property type="entry name" value="UbiA_sf"/>
</dbReference>
<comment type="similarity">
    <text evidence="2">Belongs to the UbiA prenyltransferase family.</text>
</comment>
<protein>
    <submittedName>
        <fullName evidence="8">Uncharacterized protein</fullName>
    </submittedName>
</protein>
<dbReference type="PANTHER" id="PTHR43009">
    <property type="entry name" value="HOMOGENTISATE SOLANESYLTRANSFERASE, CHLOROPLASTIC"/>
    <property type="match status" value="1"/>
</dbReference>
<evidence type="ECO:0000256" key="5">
    <source>
        <dbReference type="ARBA" id="ARBA00022989"/>
    </source>
</evidence>
<dbReference type="AlphaFoldDB" id="A0A2H5QLH7"/>
<evidence type="ECO:0000256" key="3">
    <source>
        <dbReference type="ARBA" id="ARBA00022679"/>
    </source>
</evidence>
<evidence type="ECO:0000313" key="9">
    <source>
        <dbReference type="Proteomes" id="UP000236630"/>
    </source>
</evidence>
<name>A0A2H5QLH7_CITUN</name>
<evidence type="ECO:0000256" key="2">
    <source>
        <dbReference type="ARBA" id="ARBA00005985"/>
    </source>
</evidence>
<keyword evidence="3" id="KW-0808">Transferase</keyword>
<sequence>MLQLQRLNFSPKFNPLQKPGCLKTVASPLTQRHTIANTSPSNKSPSIKCSSQRSFHLPNQNKIALNNEGIISNRDHQKPLNKQLVPLALQDGNALQSEDDNTAAAAPSFFEVVKKKLIAINHLVRSYTWVNIIHRNEIRVLFLQVFGIISVSLLPVQSLADLTPRFFIEILKVIVPTLLMNTFLTALNQICDVQIDKINKPYLPLASGDLSMGTVIAICIGSAILSYTLAIMSGSPPLLLNQILFFLCGCAYSLPLPFLRWKSHTFMAPLCLVIMMGLTGLPFYMHTQQYVLGRPFVITRPLILMGAIMSIFAFVNGLLKDLPDVEGDKKFGMNTLCVLLGKEKVGVSTLRQYDVSGLRMCSYSWGFLVFHDKQVCHRKKFSPIIGHSILALILWIQSKKVDLDNFESTFGFYMLIWKASD</sequence>
<dbReference type="PANTHER" id="PTHR43009:SF7">
    <property type="entry name" value="HOMOGENTISATE GERANYLGERANYLTRANSFERASE, CHLOROPLASTIC"/>
    <property type="match status" value="1"/>
</dbReference>
<reference evidence="8 9" key="1">
    <citation type="journal article" date="2017" name="Front. Genet.">
        <title>Draft sequencing of the heterozygous diploid genome of Satsuma (Citrus unshiu Marc.) using a hybrid assembly approach.</title>
        <authorList>
            <person name="Shimizu T."/>
            <person name="Tanizawa Y."/>
            <person name="Mochizuki T."/>
            <person name="Nagasaki H."/>
            <person name="Yoshioka T."/>
            <person name="Toyoda A."/>
            <person name="Fujiyama A."/>
            <person name="Kaminuma E."/>
            <person name="Nakamura Y."/>
        </authorList>
    </citation>
    <scope>NUCLEOTIDE SEQUENCE [LARGE SCALE GENOMIC DNA]</scope>
    <source>
        <strain evidence="9">cv. Miyagawa wase</strain>
    </source>
</reference>
<dbReference type="GO" id="GO:0031969">
    <property type="term" value="C:chloroplast membrane"/>
    <property type="evidence" value="ECO:0007669"/>
    <property type="project" value="UniProtKB-SubCell"/>
</dbReference>
<feature type="transmembrane region" description="Helical" evidence="7">
    <location>
        <begin position="238"/>
        <end position="259"/>
    </location>
</feature>
<evidence type="ECO:0000256" key="1">
    <source>
        <dbReference type="ARBA" id="ARBA00004508"/>
    </source>
</evidence>
<organism evidence="8 9">
    <name type="scientific">Citrus unshiu</name>
    <name type="common">Satsuma mandarin</name>
    <name type="synonym">Citrus nobilis var. unshiu</name>
    <dbReference type="NCBI Taxonomy" id="55188"/>
    <lineage>
        <taxon>Eukaryota</taxon>
        <taxon>Viridiplantae</taxon>
        <taxon>Streptophyta</taxon>
        <taxon>Embryophyta</taxon>
        <taxon>Tracheophyta</taxon>
        <taxon>Spermatophyta</taxon>
        <taxon>Magnoliopsida</taxon>
        <taxon>eudicotyledons</taxon>
        <taxon>Gunneridae</taxon>
        <taxon>Pentapetalae</taxon>
        <taxon>rosids</taxon>
        <taxon>malvids</taxon>
        <taxon>Sapindales</taxon>
        <taxon>Rutaceae</taxon>
        <taxon>Aurantioideae</taxon>
        <taxon>Citrus</taxon>
    </lineage>
</organism>